<organism evidence="1 2">
    <name type="scientific">Zingiber officinale</name>
    <name type="common">Ginger</name>
    <name type="synonym">Amomum zingiber</name>
    <dbReference type="NCBI Taxonomy" id="94328"/>
    <lineage>
        <taxon>Eukaryota</taxon>
        <taxon>Viridiplantae</taxon>
        <taxon>Streptophyta</taxon>
        <taxon>Embryophyta</taxon>
        <taxon>Tracheophyta</taxon>
        <taxon>Spermatophyta</taxon>
        <taxon>Magnoliopsida</taxon>
        <taxon>Liliopsida</taxon>
        <taxon>Zingiberales</taxon>
        <taxon>Zingiberaceae</taxon>
        <taxon>Zingiber</taxon>
    </lineage>
</organism>
<dbReference type="PANTHER" id="PTHR31210:SF38">
    <property type="entry name" value="LYSINE KETOGLUTARATE REDUCTASE TRANS-SPLICING RELATED 1"/>
    <property type="match status" value="1"/>
</dbReference>
<reference evidence="1 2" key="1">
    <citation type="submission" date="2020-08" db="EMBL/GenBank/DDBJ databases">
        <title>Plant Genome Project.</title>
        <authorList>
            <person name="Zhang R.-G."/>
        </authorList>
    </citation>
    <scope>NUCLEOTIDE SEQUENCE [LARGE SCALE GENOMIC DNA]</scope>
    <source>
        <tissue evidence="1">Rhizome</tissue>
    </source>
</reference>
<sequence>MQEFTLRHAFSHARYDFTQDLQIKQKHLVTFSVGYDMRMNIDIAIKKLIFLSVSKISLSQFSENFTILLFHYNGRTSEWDEFEWSKKAIHVSAIKQTKWCVDPDSISQHLLFCRYVNLVKRHGLEISQPGAMPGNRSLVWRMTIRQTGSEVHK</sequence>
<comment type="caution">
    <text evidence="1">The sequence shown here is derived from an EMBL/GenBank/DDBJ whole genome shotgun (WGS) entry which is preliminary data.</text>
</comment>
<keyword evidence="2" id="KW-1185">Reference proteome</keyword>
<dbReference type="Proteomes" id="UP000734854">
    <property type="component" value="Unassembled WGS sequence"/>
</dbReference>
<accession>A0A8J5G3A0</accession>
<dbReference type="AlphaFoldDB" id="A0A8J5G3A0"/>
<dbReference type="Pfam" id="PF05212">
    <property type="entry name" value="DUF707"/>
    <property type="match status" value="2"/>
</dbReference>
<proteinExistence type="predicted"/>
<protein>
    <submittedName>
        <fullName evidence="1">Uncharacterized protein</fullName>
    </submittedName>
</protein>
<name>A0A8J5G3A0_ZINOF</name>
<dbReference type="PANTHER" id="PTHR31210">
    <property type="entry name" value="OS06G0731900 PROTEIN"/>
    <property type="match status" value="1"/>
</dbReference>
<dbReference type="InterPro" id="IPR007877">
    <property type="entry name" value="DUF707"/>
</dbReference>
<evidence type="ECO:0000313" key="2">
    <source>
        <dbReference type="Proteomes" id="UP000734854"/>
    </source>
</evidence>
<gene>
    <name evidence="1" type="ORF">ZIOFF_039455</name>
</gene>
<dbReference type="EMBL" id="JACMSC010000011">
    <property type="protein sequence ID" value="KAG6499665.1"/>
    <property type="molecule type" value="Genomic_DNA"/>
</dbReference>
<evidence type="ECO:0000313" key="1">
    <source>
        <dbReference type="EMBL" id="KAG6499665.1"/>
    </source>
</evidence>